<name>A0AA95GPX7_9GAMM</name>
<evidence type="ECO:0000313" key="2">
    <source>
        <dbReference type="EMBL" id="WGM00244.1"/>
    </source>
</evidence>
<dbReference type="Proteomes" id="UP001177595">
    <property type="component" value="Chromosome"/>
</dbReference>
<feature type="transmembrane region" description="Helical" evidence="1">
    <location>
        <begin position="89"/>
        <end position="110"/>
    </location>
</feature>
<proteinExistence type="predicted"/>
<sequence>MGQVAFDTQEFVETLENAGLPKEQAKAISIAVRKSHEVADVATKRDLEDVRKEIDTRFDKLDAKIDSQISLVRKDLQLEMSGIRAEQKLIRWMLGAGILGILSLVVKAFLMPAL</sequence>
<evidence type="ECO:0008006" key="5">
    <source>
        <dbReference type="Google" id="ProtNLM"/>
    </source>
</evidence>
<gene>
    <name evidence="2" type="ORF">QE210_10110</name>
    <name evidence="3" type="ORF">QE210_11740</name>
</gene>
<keyword evidence="1" id="KW-0472">Membrane</keyword>
<protein>
    <recommendedName>
        <fullName evidence="5">DUF1640 domain-containing protein</fullName>
    </recommendedName>
</protein>
<reference evidence="3" key="1">
    <citation type="submission" date="2023-04" db="EMBL/GenBank/DDBJ databases">
        <title>Genome dynamics across the evolutionary transition to endosymbiosis.</title>
        <authorList>
            <person name="Siozios S."/>
            <person name="Nadal-Jimenez P."/>
            <person name="Azagi T."/>
            <person name="Sprong H."/>
            <person name="Frost C.L."/>
            <person name="Parratt S.R."/>
            <person name="Taylor G."/>
            <person name="Brettell L."/>
            <person name="Lew K.C."/>
            <person name="Croft L."/>
            <person name="King K.C."/>
            <person name="Brockhurst M.A."/>
            <person name="Hypsa V."/>
            <person name="Novakova E."/>
            <person name="Darby A.C."/>
            <person name="Hurst G.D.D."/>
        </authorList>
    </citation>
    <scope>NUCLEOTIDE SEQUENCE</scope>
    <source>
        <strain evidence="3">APv</strain>
    </source>
</reference>
<dbReference type="Gene3D" id="1.20.5.340">
    <property type="match status" value="1"/>
</dbReference>
<evidence type="ECO:0000256" key="1">
    <source>
        <dbReference type="SAM" id="Phobius"/>
    </source>
</evidence>
<dbReference type="EMBL" id="CP123504">
    <property type="protein sequence ID" value="WGM00539.1"/>
    <property type="molecule type" value="Genomic_DNA"/>
</dbReference>
<evidence type="ECO:0000313" key="4">
    <source>
        <dbReference type="Proteomes" id="UP001177595"/>
    </source>
</evidence>
<evidence type="ECO:0000313" key="3">
    <source>
        <dbReference type="EMBL" id="WGM00539.1"/>
    </source>
</evidence>
<dbReference type="RefSeq" id="WP_280623826.1">
    <property type="nucleotide sequence ID" value="NZ_CP123504.1"/>
</dbReference>
<dbReference type="EMBL" id="CP123504">
    <property type="protein sequence ID" value="WGM00244.1"/>
    <property type="molecule type" value="Genomic_DNA"/>
</dbReference>
<organism evidence="3 4">
    <name type="scientific">Arsenophonus nasoniae</name>
    <name type="common">son-killer infecting Nasonia vitripennis</name>
    <dbReference type="NCBI Taxonomy" id="638"/>
    <lineage>
        <taxon>Bacteria</taxon>
        <taxon>Pseudomonadati</taxon>
        <taxon>Pseudomonadota</taxon>
        <taxon>Gammaproteobacteria</taxon>
        <taxon>Enterobacterales</taxon>
        <taxon>Morganellaceae</taxon>
        <taxon>Arsenophonus</taxon>
    </lineage>
</organism>
<dbReference type="AlphaFoldDB" id="A0AA95GPX7"/>
<accession>A0AA95GPX7</accession>
<keyword evidence="1" id="KW-0812">Transmembrane</keyword>
<keyword evidence="1" id="KW-1133">Transmembrane helix</keyword>